<dbReference type="EMBL" id="JAVDYB010000001">
    <property type="protein sequence ID" value="MDR7275959.1"/>
    <property type="molecule type" value="Genomic_DNA"/>
</dbReference>
<dbReference type="Gene3D" id="1.10.150.130">
    <property type="match status" value="1"/>
</dbReference>
<dbReference type="PROSITE" id="PS51900">
    <property type="entry name" value="CB"/>
    <property type="match status" value="1"/>
</dbReference>
<proteinExistence type="predicted"/>
<accession>A0AAE3YLC9</accession>
<evidence type="ECO:0000259" key="5">
    <source>
        <dbReference type="PROSITE" id="PS51898"/>
    </source>
</evidence>
<protein>
    <submittedName>
        <fullName evidence="7">Site-specific recombinase XerD</fullName>
    </submittedName>
</protein>
<name>A0AAE3YLC9_9ACTN</name>
<dbReference type="GO" id="GO:0003677">
    <property type="term" value="F:DNA binding"/>
    <property type="evidence" value="ECO:0007669"/>
    <property type="project" value="UniProtKB-UniRule"/>
</dbReference>
<evidence type="ECO:0000256" key="3">
    <source>
        <dbReference type="ARBA" id="ARBA00023172"/>
    </source>
</evidence>
<evidence type="ECO:0000259" key="6">
    <source>
        <dbReference type="PROSITE" id="PS51900"/>
    </source>
</evidence>
<dbReference type="InterPro" id="IPR002104">
    <property type="entry name" value="Integrase_catalytic"/>
</dbReference>
<dbReference type="Gene3D" id="1.10.443.10">
    <property type="entry name" value="Intergrase catalytic core"/>
    <property type="match status" value="1"/>
</dbReference>
<dbReference type="SUPFAM" id="SSF56349">
    <property type="entry name" value="DNA breaking-rejoining enzymes"/>
    <property type="match status" value="1"/>
</dbReference>
<feature type="domain" description="Tyr recombinase" evidence="5">
    <location>
        <begin position="127"/>
        <end position="325"/>
    </location>
</feature>
<comment type="caution">
    <text evidence="7">The sequence shown here is derived from an EMBL/GenBank/DDBJ whole genome shotgun (WGS) entry which is preliminary data.</text>
</comment>
<evidence type="ECO:0000313" key="7">
    <source>
        <dbReference type="EMBL" id="MDR7275959.1"/>
    </source>
</evidence>
<dbReference type="GO" id="GO:0006310">
    <property type="term" value="P:DNA recombination"/>
    <property type="evidence" value="ECO:0007669"/>
    <property type="project" value="UniProtKB-KW"/>
</dbReference>
<dbReference type="InterPro" id="IPR044068">
    <property type="entry name" value="CB"/>
</dbReference>
<dbReference type="PROSITE" id="PS51898">
    <property type="entry name" value="TYR_RECOMBINASE"/>
    <property type="match status" value="1"/>
</dbReference>
<dbReference type="InterPro" id="IPR010998">
    <property type="entry name" value="Integrase_recombinase_N"/>
</dbReference>
<evidence type="ECO:0000256" key="4">
    <source>
        <dbReference type="PROSITE-ProRule" id="PRU01248"/>
    </source>
</evidence>
<dbReference type="PANTHER" id="PTHR30349">
    <property type="entry name" value="PHAGE INTEGRASE-RELATED"/>
    <property type="match status" value="1"/>
</dbReference>
<reference evidence="7" key="1">
    <citation type="submission" date="2023-07" db="EMBL/GenBank/DDBJ databases">
        <title>Sequencing the genomes of 1000 actinobacteria strains.</title>
        <authorList>
            <person name="Klenk H.-P."/>
        </authorList>
    </citation>
    <scope>NUCLEOTIDE SEQUENCE</scope>
    <source>
        <strain evidence="7">DSM 44707</strain>
    </source>
</reference>
<sequence>MQDIPDVTDGRDEKLIVLIEEFLGARAIRKPSAHTLAAYRRDLTAIARLLTEGDPGATPLPLATLPISAVTARALRGAFARFAAPRAAASVYRAWSTWNSFFAFLVADGRVAGNPMSAVGKPRVPAPTPKPLRGEETPERLLEAVAEAPDGRQRHPWPERDLVVLALALCAGLRLAELLDLRVGSVVGRAGERRVEVLGKGGRPRSVPIEPELDALVERYLESRRVRFGARSVTRESALLVDRFSAPLRRGGLQYLVESCYRRAGIVDRVPSGAQLHALRHTFATRLAEDGASASEIMRLLGHATLTTSQNYIDVTAGQQRAAIKANRTNRALARLAGSGGDEARGAH</sequence>
<keyword evidence="2 4" id="KW-0238">DNA-binding</keyword>
<dbReference type="Proteomes" id="UP001183643">
    <property type="component" value="Unassembled WGS sequence"/>
</dbReference>
<dbReference type="InterPro" id="IPR050090">
    <property type="entry name" value="Tyrosine_recombinase_XerCD"/>
</dbReference>
<evidence type="ECO:0000256" key="2">
    <source>
        <dbReference type="ARBA" id="ARBA00023125"/>
    </source>
</evidence>
<dbReference type="Pfam" id="PF02899">
    <property type="entry name" value="Phage_int_SAM_1"/>
    <property type="match status" value="1"/>
</dbReference>
<dbReference type="RefSeq" id="WP_310367594.1">
    <property type="nucleotide sequence ID" value="NZ_JAVDYB010000001.1"/>
</dbReference>
<dbReference type="InterPro" id="IPR004107">
    <property type="entry name" value="Integrase_SAM-like_N"/>
</dbReference>
<dbReference type="CDD" id="cd00397">
    <property type="entry name" value="DNA_BRE_C"/>
    <property type="match status" value="1"/>
</dbReference>
<dbReference type="AlphaFoldDB" id="A0AAE3YLC9"/>
<evidence type="ECO:0000313" key="8">
    <source>
        <dbReference type="Proteomes" id="UP001183643"/>
    </source>
</evidence>
<dbReference type="InterPro" id="IPR011010">
    <property type="entry name" value="DNA_brk_join_enz"/>
</dbReference>
<evidence type="ECO:0000256" key="1">
    <source>
        <dbReference type="ARBA" id="ARBA00022908"/>
    </source>
</evidence>
<keyword evidence="3" id="KW-0233">DNA recombination</keyword>
<keyword evidence="1" id="KW-0229">DNA integration</keyword>
<organism evidence="7 8">
    <name type="scientific">Catenuloplanes atrovinosus</name>
    <dbReference type="NCBI Taxonomy" id="137266"/>
    <lineage>
        <taxon>Bacteria</taxon>
        <taxon>Bacillati</taxon>
        <taxon>Actinomycetota</taxon>
        <taxon>Actinomycetes</taxon>
        <taxon>Micromonosporales</taxon>
        <taxon>Micromonosporaceae</taxon>
        <taxon>Catenuloplanes</taxon>
    </lineage>
</organism>
<dbReference type="PANTHER" id="PTHR30349:SF90">
    <property type="entry name" value="TYROSINE RECOMBINASE XERD"/>
    <property type="match status" value="1"/>
</dbReference>
<keyword evidence="8" id="KW-1185">Reference proteome</keyword>
<dbReference type="GO" id="GO:0015074">
    <property type="term" value="P:DNA integration"/>
    <property type="evidence" value="ECO:0007669"/>
    <property type="project" value="UniProtKB-KW"/>
</dbReference>
<dbReference type="InterPro" id="IPR013762">
    <property type="entry name" value="Integrase-like_cat_sf"/>
</dbReference>
<feature type="domain" description="Core-binding (CB)" evidence="6">
    <location>
        <begin position="13"/>
        <end position="106"/>
    </location>
</feature>
<gene>
    <name evidence="7" type="ORF">J2S41_002737</name>
</gene>
<dbReference type="Pfam" id="PF00589">
    <property type="entry name" value="Phage_integrase"/>
    <property type="match status" value="1"/>
</dbReference>